<keyword evidence="2" id="KW-1185">Reference proteome</keyword>
<organism evidence="1 2">
    <name type="scientific">Naganishia adeliensis</name>
    <dbReference type="NCBI Taxonomy" id="92952"/>
    <lineage>
        <taxon>Eukaryota</taxon>
        <taxon>Fungi</taxon>
        <taxon>Dikarya</taxon>
        <taxon>Basidiomycota</taxon>
        <taxon>Agaricomycotina</taxon>
        <taxon>Tremellomycetes</taxon>
        <taxon>Filobasidiales</taxon>
        <taxon>Filobasidiaceae</taxon>
        <taxon>Naganishia</taxon>
    </lineage>
</organism>
<dbReference type="Proteomes" id="UP001230649">
    <property type="component" value="Unassembled WGS sequence"/>
</dbReference>
<sequence>MRISHLIVAVVIAGANFARAADRAAEGATCSQANNRLDPKTGNFLSDCDAKTFCNAQGVCQARGCRKDDYPYGYNGVAWTDLPPLCSNEQFCPDEGDACQDKVPVGQPCQLNRDGKSQTLRRFEAAEDEVTADRHHPCCADECAFAPNYRDLAGRRNVNGSVCLDFACHWANATQGEACVFENRAYESYGSDGSTYASVVSRDNCVNGHYCDGTAMTCMKDKRVGDACTANKECLTYNCIDSTCRKAADDPNHPGTWVYAIVAVLIVLSITGVLVGLYYLHRKSRKQNRIKLEQYEAEQMAYRKSIMSLSHAKNSLLALGPEAVSQDIATLLQISDTKVTPLLLQSSDHARQSLLVSDQYTYRDNDGYTSRRSSFLREGWSNNGSADYHDDNDVLLIPGGKNNRHIGQAM</sequence>
<comment type="caution">
    <text evidence="1">The sequence shown here is derived from an EMBL/GenBank/DDBJ whole genome shotgun (WGS) entry which is preliminary data.</text>
</comment>
<reference evidence="1" key="1">
    <citation type="submission" date="2023-04" db="EMBL/GenBank/DDBJ databases">
        <title>Draft Genome sequencing of Naganishia species isolated from polar environments using Oxford Nanopore Technology.</title>
        <authorList>
            <person name="Leo P."/>
            <person name="Venkateswaran K."/>
        </authorList>
    </citation>
    <scope>NUCLEOTIDE SEQUENCE</scope>
    <source>
        <strain evidence="1">MNA-CCFEE 5262</strain>
    </source>
</reference>
<gene>
    <name evidence="1" type="ORF">QFC20_004505</name>
</gene>
<proteinExistence type="predicted"/>
<dbReference type="EMBL" id="JASBWS010000052">
    <property type="protein sequence ID" value="KAJ9104732.1"/>
    <property type="molecule type" value="Genomic_DNA"/>
</dbReference>
<evidence type="ECO:0000313" key="1">
    <source>
        <dbReference type="EMBL" id="KAJ9104732.1"/>
    </source>
</evidence>
<name>A0ACC2W259_9TREE</name>
<accession>A0ACC2W259</accession>
<evidence type="ECO:0000313" key="2">
    <source>
        <dbReference type="Proteomes" id="UP001230649"/>
    </source>
</evidence>
<protein>
    <submittedName>
        <fullName evidence="1">Uncharacterized protein</fullName>
    </submittedName>
</protein>